<dbReference type="AlphaFoldDB" id="A0AAV4M037"/>
<dbReference type="Pfam" id="PF20716">
    <property type="entry name" value="ATPTG10"/>
    <property type="match status" value="1"/>
</dbReference>
<dbReference type="GeneID" id="94196870"/>
<organism evidence="2 3">
    <name type="scientific">Babesia caballi</name>
    <dbReference type="NCBI Taxonomy" id="5871"/>
    <lineage>
        <taxon>Eukaryota</taxon>
        <taxon>Sar</taxon>
        <taxon>Alveolata</taxon>
        <taxon>Apicomplexa</taxon>
        <taxon>Aconoidasida</taxon>
        <taxon>Piroplasmida</taxon>
        <taxon>Babesiidae</taxon>
        <taxon>Babesia</taxon>
    </lineage>
</organism>
<feature type="domain" description="ATPTG10-like" evidence="1">
    <location>
        <begin position="55"/>
        <end position="153"/>
    </location>
</feature>
<dbReference type="RefSeq" id="XP_067717458.1">
    <property type="nucleotide sequence ID" value="XM_067861357.1"/>
</dbReference>
<name>A0AAV4M037_BABCB</name>
<proteinExistence type="predicted"/>
<accession>A0AAV4M037</accession>
<dbReference type="InterPro" id="IPR049262">
    <property type="entry name" value="ATPTG10-like_dom"/>
</dbReference>
<dbReference type="Proteomes" id="UP001497744">
    <property type="component" value="Unassembled WGS sequence"/>
</dbReference>
<protein>
    <recommendedName>
        <fullName evidence="1">ATPTG10-like domain-containing protein</fullName>
    </recommendedName>
</protein>
<sequence>MCAGAPHEGAPAQPRRLALAGLSPHYYLTKTHEHSAAMAPDASTGAGGPSLPVTHVERVAADINNLNRFAAASQVGDRKTMIECFNAFSWRDARVLSHVERYCAADHEERKLIDDVYRVLCPSFDRVQGPSFAAMSLWLKARLHLQHQTSPFSPVRH</sequence>
<keyword evidence="3" id="KW-1185">Reference proteome</keyword>
<evidence type="ECO:0000259" key="1">
    <source>
        <dbReference type="Pfam" id="PF20716"/>
    </source>
</evidence>
<comment type="caution">
    <text evidence="2">The sequence shown here is derived from an EMBL/GenBank/DDBJ whole genome shotgun (WGS) entry which is preliminary data.</text>
</comment>
<evidence type="ECO:0000313" key="3">
    <source>
        <dbReference type="Proteomes" id="UP001497744"/>
    </source>
</evidence>
<dbReference type="EMBL" id="BPLF01000004">
    <property type="protein sequence ID" value="GIX65389.1"/>
    <property type="molecule type" value="Genomic_DNA"/>
</dbReference>
<gene>
    <name evidence="2" type="ORF">BcabD6B2_48240</name>
</gene>
<reference evidence="2 3" key="1">
    <citation type="submission" date="2021-06" db="EMBL/GenBank/DDBJ databases">
        <title>Genome sequence of Babesia caballi.</title>
        <authorList>
            <person name="Yamagishi J."/>
            <person name="Kidaka T."/>
            <person name="Ochi A."/>
        </authorList>
    </citation>
    <scope>NUCLEOTIDE SEQUENCE [LARGE SCALE GENOMIC DNA]</scope>
    <source>
        <strain evidence="2">USDA-D6B2</strain>
    </source>
</reference>
<evidence type="ECO:0000313" key="2">
    <source>
        <dbReference type="EMBL" id="GIX65389.1"/>
    </source>
</evidence>